<dbReference type="EMBL" id="CP065030">
    <property type="protein sequence ID" value="QPK17021.1"/>
    <property type="molecule type" value="Genomic_DNA"/>
</dbReference>
<dbReference type="AlphaFoldDB" id="A0A7T0HGH8"/>
<dbReference type="SUPFAM" id="SSF53448">
    <property type="entry name" value="Nucleotide-diphospho-sugar transferases"/>
    <property type="match status" value="1"/>
</dbReference>
<dbReference type="Proteomes" id="UP000237284">
    <property type="component" value="Chromosome"/>
</dbReference>
<dbReference type="PANTHER" id="PTHR22916">
    <property type="entry name" value="GLYCOSYLTRANSFERASE"/>
    <property type="match status" value="1"/>
</dbReference>
<dbReference type="InterPro" id="IPR001173">
    <property type="entry name" value="Glyco_trans_2-like"/>
</dbReference>
<keyword evidence="2" id="KW-0808">Transferase</keyword>
<dbReference type="GO" id="GO:0016758">
    <property type="term" value="F:hexosyltransferase activity"/>
    <property type="evidence" value="ECO:0007669"/>
    <property type="project" value="UniProtKB-ARBA"/>
</dbReference>
<dbReference type="PANTHER" id="PTHR22916:SF3">
    <property type="entry name" value="UDP-GLCNAC:BETAGAL BETA-1,3-N-ACETYLGLUCOSAMINYLTRANSFERASE-LIKE PROTEIN 1"/>
    <property type="match status" value="1"/>
</dbReference>
<dbReference type="Gene3D" id="3.90.550.10">
    <property type="entry name" value="Spore Coat Polysaccharide Biosynthesis Protein SpsA, Chain A"/>
    <property type="match status" value="1"/>
</dbReference>
<dbReference type="InterPro" id="IPR029044">
    <property type="entry name" value="Nucleotide-diphossugar_trans"/>
</dbReference>
<proteinExistence type="predicted"/>
<evidence type="ECO:0000259" key="1">
    <source>
        <dbReference type="Pfam" id="PF00535"/>
    </source>
</evidence>
<sequence length="134" mass="15731">MLYVSICIPTKNRSNYVKETVESILNDDVDKSEYEIVISDNSDNSDTENYAKELIMMGYNIVYYKNPEKGFYNSIKVLTLANGLFLKLQNDYSKFRCGGFRRLVDVVKLEIDEQPQIFFRTDLLESGIKRRHHR</sequence>
<gene>
    <name evidence="2" type="ORF">F131LOC_006640</name>
</gene>
<feature type="domain" description="Glycosyltransferase 2-like" evidence="1">
    <location>
        <begin position="5"/>
        <end position="74"/>
    </location>
</feature>
<dbReference type="Pfam" id="PF00535">
    <property type="entry name" value="Glycos_transf_2"/>
    <property type="match status" value="1"/>
</dbReference>
<reference evidence="2 3" key="1">
    <citation type="submission" date="2020-11" db="EMBL/GenBank/DDBJ databases">
        <title>Complete genome sequence of Pectobacterium versatile F131.</title>
        <authorList>
            <person name="Shirshikov F.V."/>
            <person name="Miroshnikov K."/>
            <person name="Toshakov S.V."/>
            <person name="Kabanova A.P."/>
            <person name="Barannik A.P."/>
            <person name="Shneider M."/>
            <person name="Ignatov A.N."/>
            <person name="Miroshnikov K.A."/>
            <person name="Mikhailova Y.V."/>
            <person name="Shelenkov A."/>
            <person name="Yanushevich Y.G."/>
            <person name="Evseev P.V."/>
        </authorList>
    </citation>
    <scope>NUCLEOTIDE SEQUENCE [LARGE SCALE GENOMIC DNA]</scope>
    <source>
        <strain evidence="2 3">F131</strain>
    </source>
</reference>
<name>A0A7T0HGH8_9GAMM</name>
<dbReference type="RefSeq" id="WP_196387964.1">
    <property type="nucleotide sequence ID" value="NZ_CP065030.1"/>
</dbReference>
<protein>
    <submittedName>
        <fullName evidence="2">Glycosyltransferase</fullName>
    </submittedName>
</protein>
<organism evidence="2 3">
    <name type="scientific">Pectobacterium versatile</name>
    <dbReference type="NCBI Taxonomy" id="2488639"/>
    <lineage>
        <taxon>Bacteria</taxon>
        <taxon>Pseudomonadati</taxon>
        <taxon>Pseudomonadota</taxon>
        <taxon>Gammaproteobacteria</taxon>
        <taxon>Enterobacterales</taxon>
        <taxon>Pectobacteriaceae</taxon>
        <taxon>Pectobacterium</taxon>
    </lineage>
</organism>
<evidence type="ECO:0000313" key="3">
    <source>
        <dbReference type="Proteomes" id="UP000237284"/>
    </source>
</evidence>
<evidence type="ECO:0000313" key="2">
    <source>
        <dbReference type="EMBL" id="QPK17021.1"/>
    </source>
</evidence>
<accession>A0A7T0HGH8</accession>